<sequence length="106" mass="11195">MPPRGVAEGLKEPLGYLDWMEETPSGALTTLCVSPLISLVGRNVASVNGTASEICCETDQEVVSDTGKRTDVAREVRGALEVRGRAETVDASPRARAKAVNILNIG</sequence>
<evidence type="ECO:0000313" key="2">
    <source>
        <dbReference type="Proteomes" id="UP000230002"/>
    </source>
</evidence>
<accession>A0A2G8SGY3</accession>
<comment type="caution">
    <text evidence="1">The sequence shown here is derived from an EMBL/GenBank/DDBJ whole genome shotgun (WGS) entry which is preliminary data.</text>
</comment>
<evidence type="ECO:0000313" key="1">
    <source>
        <dbReference type="EMBL" id="PIL33039.1"/>
    </source>
</evidence>
<proteinExistence type="predicted"/>
<name>A0A2G8SGY3_9APHY</name>
<organism evidence="1 2">
    <name type="scientific">Ganoderma sinense ZZ0214-1</name>
    <dbReference type="NCBI Taxonomy" id="1077348"/>
    <lineage>
        <taxon>Eukaryota</taxon>
        <taxon>Fungi</taxon>
        <taxon>Dikarya</taxon>
        <taxon>Basidiomycota</taxon>
        <taxon>Agaricomycotina</taxon>
        <taxon>Agaricomycetes</taxon>
        <taxon>Polyporales</taxon>
        <taxon>Polyporaceae</taxon>
        <taxon>Ganoderma</taxon>
    </lineage>
</organism>
<reference evidence="1 2" key="1">
    <citation type="journal article" date="2015" name="Sci. Rep.">
        <title>Chromosome-level genome map provides insights into diverse defense mechanisms in the medicinal fungus Ganoderma sinense.</title>
        <authorList>
            <person name="Zhu Y."/>
            <person name="Xu J."/>
            <person name="Sun C."/>
            <person name="Zhou S."/>
            <person name="Xu H."/>
            <person name="Nelson D.R."/>
            <person name="Qian J."/>
            <person name="Song J."/>
            <person name="Luo H."/>
            <person name="Xiang L."/>
            <person name="Li Y."/>
            <person name="Xu Z."/>
            <person name="Ji A."/>
            <person name="Wang L."/>
            <person name="Lu S."/>
            <person name="Hayward A."/>
            <person name="Sun W."/>
            <person name="Li X."/>
            <person name="Schwartz D.C."/>
            <person name="Wang Y."/>
            <person name="Chen S."/>
        </authorList>
    </citation>
    <scope>NUCLEOTIDE SEQUENCE [LARGE SCALE GENOMIC DNA]</scope>
    <source>
        <strain evidence="1 2">ZZ0214-1</strain>
    </source>
</reference>
<dbReference type="AlphaFoldDB" id="A0A2G8SGY3"/>
<keyword evidence="2" id="KW-1185">Reference proteome</keyword>
<gene>
    <name evidence="1" type="ORF">GSI_04488</name>
</gene>
<dbReference type="EMBL" id="AYKW01000008">
    <property type="protein sequence ID" value="PIL33039.1"/>
    <property type="molecule type" value="Genomic_DNA"/>
</dbReference>
<protein>
    <submittedName>
        <fullName evidence="1">Uncharacterized protein</fullName>
    </submittedName>
</protein>
<dbReference type="Proteomes" id="UP000230002">
    <property type="component" value="Unassembled WGS sequence"/>
</dbReference>